<keyword evidence="5" id="KW-0812">Transmembrane</keyword>
<sequence length="265" mass="30501">LELNGRRASKVYENDWAYFEPVHTPSCAAFNRSSKNSSFLLIIVKSSPYHFLKREAVRATWGLISNHSGFFIRTIFVMGRQADVAPAALEKLRRELRLHRDVLIGNYIDSYRNNTLKFLSAVQFSFDYCREQRTVPYALFVDDDYLVLMQNLVAEVKKHDVSLLAYPFDRYPPYISAGAVLLSSQAIREMYYAIQHTRLYAYDDVYAGILAKSLDLPVTHNKNMRFWKAALSENDASSVICAHGFEEEGLKNIYSELRRKIPGFA</sequence>
<keyword evidence="4" id="KW-0808">Transferase</keyword>
<reference evidence="11" key="1">
    <citation type="submission" date="2016-06" db="UniProtKB">
        <authorList>
            <consortium name="WormBaseParasite"/>
        </authorList>
    </citation>
    <scope>IDENTIFICATION</scope>
</reference>
<evidence type="ECO:0000256" key="10">
    <source>
        <dbReference type="RuleBase" id="RU363063"/>
    </source>
</evidence>
<evidence type="ECO:0000256" key="4">
    <source>
        <dbReference type="ARBA" id="ARBA00022679"/>
    </source>
</evidence>
<accession>A0A183EFT0</accession>
<name>A0A183EFT0_9BILA</name>
<evidence type="ECO:0000256" key="6">
    <source>
        <dbReference type="ARBA" id="ARBA00022968"/>
    </source>
</evidence>
<dbReference type="GO" id="GO:0006493">
    <property type="term" value="P:protein O-linked glycosylation"/>
    <property type="evidence" value="ECO:0007669"/>
    <property type="project" value="TreeGrafter"/>
</dbReference>
<dbReference type="GO" id="GO:0008194">
    <property type="term" value="F:UDP-glycosyltransferase activity"/>
    <property type="evidence" value="ECO:0007669"/>
    <property type="project" value="TreeGrafter"/>
</dbReference>
<evidence type="ECO:0000256" key="1">
    <source>
        <dbReference type="ARBA" id="ARBA00004323"/>
    </source>
</evidence>
<evidence type="ECO:0000256" key="8">
    <source>
        <dbReference type="ARBA" id="ARBA00023034"/>
    </source>
</evidence>
<dbReference type="PANTHER" id="PTHR11214">
    <property type="entry name" value="BETA-1,3-N-ACETYLGLUCOSAMINYLTRANSFERASE"/>
    <property type="match status" value="1"/>
</dbReference>
<keyword evidence="9" id="KW-0472">Membrane</keyword>
<keyword evidence="7" id="KW-1133">Transmembrane helix</keyword>
<evidence type="ECO:0000256" key="2">
    <source>
        <dbReference type="ARBA" id="ARBA00008661"/>
    </source>
</evidence>
<dbReference type="Pfam" id="PF01762">
    <property type="entry name" value="Galactosyl_T"/>
    <property type="match status" value="1"/>
</dbReference>
<dbReference type="PANTHER" id="PTHR11214:SF349">
    <property type="entry name" value="BETA-1,3-GALACTOSYLTRANSFERASE BRN"/>
    <property type="match status" value="1"/>
</dbReference>
<dbReference type="GO" id="GO:0000139">
    <property type="term" value="C:Golgi membrane"/>
    <property type="evidence" value="ECO:0007669"/>
    <property type="project" value="UniProtKB-SubCell"/>
</dbReference>
<protein>
    <recommendedName>
        <fullName evidence="10">Hexosyltransferase</fullName>
        <ecNumber evidence="10">2.4.1.-</ecNumber>
    </recommendedName>
</protein>
<keyword evidence="3 10" id="KW-0328">Glycosyltransferase</keyword>
<evidence type="ECO:0000256" key="5">
    <source>
        <dbReference type="ARBA" id="ARBA00022692"/>
    </source>
</evidence>
<dbReference type="Gene3D" id="3.90.550.50">
    <property type="match status" value="1"/>
</dbReference>
<dbReference type="WBParaSite" id="GPUH_0001984601-mRNA-1">
    <property type="protein sequence ID" value="GPUH_0001984601-mRNA-1"/>
    <property type="gene ID" value="GPUH_0001984601"/>
</dbReference>
<proteinExistence type="inferred from homology"/>
<evidence type="ECO:0000313" key="11">
    <source>
        <dbReference type="WBParaSite" id="GPUH_0001984601-mRNA-1"/>
    </source>
</evidence>
<keyword evidence="6" id="KW-0735">Signal-anchor</keyword>
<dbReference type="EC" id="2.4.1.-" evidence="10"/>
<evidence type="ECO:0000256" key="7">
    <source>
        <dbReference type="ARBA" id="ARBA00022989"/>
    </source>
</evidence>
<evidence type="ECO:0000256" key="3">
    <source>
        <dbReference type="ARBA" id="ARBA00022676"/>
    </source>
</evidence>
<keyword evidence="8 10" id="KW-0333">Golgi apparatus</keyword>
<comment type="subcellular location">
    <subcellularLocation>
        <location evidence="1 10">Golgi apparatus membrane</location>
        <topology evidence="1 10">Single-pass type II membrane protein</topology>
    </subcellularLocation>
</comment>
<dbReference type="GO" id="GO:0016758">
    <property type="term" value="F:hexosyltransferase activity"/>
    <property type="evidence" value="ECO:0007669"/>
    <property type="project" value="InterPro"/>
</dbReference>
<evidence type="ECO:0000256" key="9">
    <source>
        <dbReference type="ARBA" id="ARBA00023136"/>
    </source>
</evidence>
<comment type="similarity">
    <text evidence="2 10">Belongs to the glycosyltransferase 31 family.</text>
</comment>
<dbReference type="AlphaFoldDB" id="A0A183EFT0"/>
<dbReference type="InterPro" id="IPR002659">
    <property type="entry name" value="Glyco_trans_31"/>
</dbReference>
<organism evidence="11">
    <name type="scientific">Gongylonema pulchrum</name>
    <dbReference type="NCBI Taxonomy" id="637853"/>
    <lineage>
        <taxon>Eukaryota</taxon>
        <taxon>Metazoa</taxon>
        <taxon>Ecdysozoa</taxon>
        <taxon>Nematoda</taxon>
        <taxon>Chromadorea</taxon>
        <taxon>Rhabditida</taxon>
        <taxon>Spirurina</taxon>
        <taxon>Spiruromorpha</taxon>
        <taxon>Spiruroidea</taxon>
        <taxon>Gongylonematidae</taxon>
        <taxon>Gongylonema</taxon>
    </lineage>
</organism>